<evidence type="ECO:0000313" key="2">
    <source>
        <dbReference type="Proteomes" id="UP000646365"/>
    </source>
</evidence>
<keyword evidence="2" id="KW-1185">Reference proteome</keyword>
<organism evidence="1 2">
    <name type="scientific">Aliidongia dinghuensis</name>
    <dbReference type="NCBI Taxonomy" id="1867774"/>
    <lineage>
        <taxon>Bacteria</taxon>
        <taxon>Pseudomonadati</taxon>
        <taxon>Pseudomonadota</taxon>
        <taxon>Alphaproteobacteria</taxon>
        <taxon>Rhodospirillales</taxon>
        <taxon>Dongiaceae</taxon>
        <taxon>Aliidongia</taxon>
    </lineage>
</organism>
<evidence type="ECO:0000313" key="1">
    <source>
        <dbReference type="EMBL" id="GGF39983.1"/>
    </source>
</evidence>
<reference evidence="1" key="2">
    <citation type="submission" date="2020-09" db="EMBL/GenBank/DDBJ databases">
        <authorList>
            <person name="Sun Q."/>
            <person name="Zhou Y."/>
        </authorList>
    </citation>
    <scope>NUCLEOTIDE SEQUENCE</scope>
    <source>
        <strain evidence="1">CGMCC 1.15725</strain>
    </source>
</reference>
<sequence>MIKLNFVTGAGLLLLAAGCTETRVVQSPYEAQLSQFLNQPESTAIASWGNPSVQTRLTNGGDALVWVVLDPTGTAACSTVLTADGSHTVRSYSYAGNGCHAPARTADVVSGERISQ</sequence>
<reference evidence="1" key="1">
    <citation type="journal article" date="2014" name="Int. J. Syst. Evol. Microbiol.">
        <title>Complete genome sequence of Corynebacterium casei LMG S-19264T (=DSM 44701T), isolated from a smear-ripened cheese.</title>
        <authorList>
            <consortium name="US DOE Joint Genome Institute (JGI-PGF)"/>
            <person name="Walter F."/>
            <person name="Albersmeier A."/>
            <person name="Kalinowski J."/>
            <person name="Ruckert C."/>
        </authorList>
    </citation>
    <scope>NUCLEOTIDE SEQUENCE</scope>
    <source>
        <strain evidence="1">CGMCC 1.15725</strain>
    </source>
</reference>
<dbReference type="RefSeq" id="WP_189051183.1">
    <property type="nucleotide sequence ID" value="NZ_BMJQ01000016.1"/>
</dbReference>
<gene>
    <name evidence="1" type="ORF">GCM10011611_53010</name>
</gene>
<protein>
    <submittedName>
        <fullName evidence="1">Uncharacterized protein</fullName>
    </submittedName>
</protein>
<dbReference type="PROSITE" id="PS51257">
    <property type="entry name" value="PROKAR_LIPOPROTEIN"/>
    <property type="match status" value="1"/>
</dbReference>
<dbReference type="Proteomes" id="UP000646365">
    <property type="component" value="Unassembled WGS sequence"/>
</dbReference>
<name>A0A8J2Z005_9PROT</name>
<dbReference type="AlphaFoldDB" id="A0A8J2Z005"/>
<proteinExistence type="predicted"/>
<accession>A0A8J2Z005</accession>
<comment type="caution">
    <text evidence="1">The sequence shown here is derived from an EMBL/GenBank/DDBJ whole genome shotgun (WGS) entry which is preliminary data.</text>
</comment>
<dbReference type="EMBL" id="BMJQ01000016">
    <property type="protein sequence ID" value="GGF39983.1"/>
    <property type="molecule type" value="Genomic_DNA"/>
</dbReference>